<keyword evidence="4" id="KW-1185">Reference proteome</keyword>
<evidence type="ECO:0000313" key="3">
    <source>
        <dbReference type="EMBL" id="MFD2471947.1"/>
    </source>
</evidence>
<dbReference type="SUPFAM" id="SSF56601">
    <property type="entry name" value="beta-lactamase/transpeptidase-like"/>
    <property type="match status" value="1"/>
</dbReference>
<accession>A0ABW5HGT9</accession>
<dbReference type="InterPro" id="IPR012338">
    <property type="entry name" value="Beta-lactam/transpept-like"/>
</dbReference>
<dbReference type="EMBL" id="JBHUKS010000024">
    <property type="protein sequence ID" value="MFD2471947.1"/>
    <property type="molecule type" value="Genomic_DNA"/>
</dbReference>
<dbReference type="Proteomes" id="UP001597483">
    <property type="component" value="Unassembled WGS sequence"/>
</dbReference>
<dbReference type="PANTHER" id="PTHR43283:SF7">
    <property type="entry name" value="BETA-LACTAMASE-RELATED DOMAIN-CONTAINING PROTEIN"/>
    <property type="match status" value="1"/>
</dbReference>
<organism evidence="3 4">
    <name type="scientific">Amycolatopsis silviterrae</name>
    <dbReference type="NCBI Taxonomy" id="1656914"/>
    <lineage>
        <taxon>Bacteria</taxon>
        <taxon>Bacillati</taxon>
        <taxon>Actinomycetota</taxon>
        <taxon>Actinomycetes</taxon>
        <taxon>Pseudonocardiales</taxon>
        <taxon>Pseudonocardiaceae</taxon>
        <taxon>Amycolatopsis</taxon>
    </lineage>
</organism>
<dbReference type="RefSeq" id="WP_378309211.1">
    <property type="nucleotide sequence ID" value="NZ_JBHUKS010000024.1"/>
</dbReference>
<protein>
    <submittedName>
        <fullName evidence="3">Serine hydrolase domain-containing protein</fullName>
        <ecNumber evidence="3">3.-.-.-</ecNumber>
    </submittedName>
</protein>
<name>A0ABW5HGT9_9PSEU</name>
<gene>
    <name evidence="3" type="ORF">ACFSVL_31445</name>
</gene>
<evidence type="ECO:0000256" key="1">
    <source>
        <dbReference type="SAM" id="SignalP"/>
    </source>
</evidence>
<feature type="signal peptide" evidence="1">
    <location>
        <begin position="1"/>
        <end position="28"/>
    </location>
</feature>
<evidence type="ECO:0000259" key="2">
    <source>
        <dbReference type="Pfam" id="PF00144"/>
    </source>
</evidence>
<dbReference type="Pfam" id="PF00144">
    <property type="entry name" value="Beta-lactamase"/>
    <property type="match status" value="1"/>
</dbReference>
<feature type="chain" id="PRO_5045419385" evidence="1">
    <location>
        <begin position="29"/>
        <end position="457"/>
    </location>
</feature>
<dbReference type="Gene3D" id="3.40.710.10">
    <property type="entry name" value="DD-peptidase/beta-lactamase superfamily"/>
    <property type="match status" value="1"/>
</dbReference>
<evidence type="ECO:0000313" key="4">
    <source>
        <dbReference type="Proteomes" id="UP001597483"/>
    </source>
</evidence>
<dbReference type="InterPro" id="IPR001466">
    <property type="entry name" value="Beta-lactam-related"/>
</dbReference>
<dbReference type="InterPro" id="IPR050789">
    <property type="entry name" value="Diverse_Enzym_Activities"/>
</dbReference>
<keyword evidence="3" id="KW-0378">Hydrolase</keyword>
<dbReference type="GO" id="GO:0016787">
    <property type="term" value="F:hydrolase activity"/>
    <property type="evidence" value="ECO:0007669"/>
    <property type="project" value="UniProtKB-KW"/>
</dbReference>
<feature type="domain" description="Beta-lactamase-related" evidence="2">
    <location>
        <begin position="91"/>
        <end position="305"/>
    </location>
</feature>
<keyword evidence="1" id="KW-0732">Signal</keyword>
<proteinExistence type="predicted"/>
<dbReference type="PANTHER" id="PTHR43283">
    <property type="entry name" value="BETA-LACTAMASE-RELATED"/>
    <property type="match status" value="1"/>
</dbReference>
<reference evidence="4" key="1">
    <citation type="journal article" date="2019" name="Int. J. Syst. Evol. Microbiol.">
        <title>The Global Catalogue of Microorganisms (GCM) 10K type strain sequencing project: providing services to taxonomists for standard genome sequencing and annotation.</title>
        <authorList>
            <consortium name="The Broad Institute Genomics Platform"/>
            <consortium name="The Broad Institute Genome Sequencing Center for Infectious Disease"/>
            <person name="Wu L."/>
            <person name="Ma J."/>
        </authorList>
    </citation>
    <scope>NUCLEOTIDE SEQUENCE [LARGE SCALE GENOMIC DNA]</scope>
    <source>
        <strain evidence="4">CGMCC 4.7641</strain>
    </source>
</reference>
<dbReference type="EC" id="3.-.-.-" evidence="3"/>
<comment type="caution">
    <text evidence="3">The sequence shown here is derived from an EMBL/GenBank/DDBJ whole genome shotgun (WGS) entry which is preliminary data.</text>
</comment>
<sequence>MRWWRSLPALLAATVTAATLTGTGTAPAGATEAMPECALPGAGAATTSASPAAEGFDPAKLARAMDFAQSRLRLNVQVHRNNCLVAAGRLNPLTGGVPWNIWSSTKSVVALVAGIARDQGRLDLAAPIGRYLPAGVGDAAHRAITVRDLLTQTSGLKQAIVSDVGASVAGADTDVVGQAMALPITHAPGTYFEYSQRGPDLLAYVVERAVGEDFQAFAQRNLFDPIGIGSHDHVWLRDRAGHTYGFANLYLPPDDLARLGLLLVNGGSWNDRRVVSSSYLDQLRAPSATNACYGYLVWVNHAPCVGPSLPSRKVYPAVPLAALPSDAYAMVGFLQQNNFVVPSLNLVVTWTGVLGDVSLDPQTLISASPDSELYHEFLRLLGQSFVRPRLPDPGPYRQNFNFDIQPGQFLDPAVTLGSLAIGPDAPAGCTPMACGGTLLPHQGTVQNLNAVLGLVTH</sequence>